<proteinExistence type="predicted"/>
<organism evidence="1 2">
    <name type="scientific">Ectothiorhodospira mobilis</name>
    <dbReference type="NCBI Taxonomy" id="195064"/>
    <lineage>
        <taxon>Bacteria</taxon>
        <taxon>Pseudomonadati</taxon>
        <taxon>Pseudomonadota</taxon>
        <taxon>Gammaproteobacteria</taxon>
        <taxon>Chromatiales</taxon>
        <taxon>Ectothiorhodospiraceae</taxon>
        <taxon>Ectothiorhodospira</taxon>
    </lineage>
</organism>
<accession>A0A1I4RQW7</accession>
<dbReference type="Proteomes" id="UP000199556">
    <property type="component" value="Unassembled WGS sequence"/>
</dbReference>
<evidence type="ECO:0000313" key="2">
    <source>
        <dbReference type="Proteomes" id="UP000199556"/>
    </source>
</evidence>
<dbReference type="AlphaFoldDB" id="A0A1I4RQW7"/>
<sequence>MKVELRLELDVDLTRIRLRDVKALVERLFAARDMEAIRRIRVLDVRLGEPEGGGDDAPGSR</sequence>
<name>A0A1I4RQW7_ECTMO</name>
<reference evidence="1 2" key="1">
    <citation type="submission" date="2016-10" db="EMBL/GenBank/DDBJ databases">
        <authorList>
            <person name="de Groot N.N."/>
        </authorList>
    </citation>
    <scope>NUCLEOTIDE SEQUENCE [LARGE SCALE GENOMIC DNA]</scope>
    <source>
        <strain evidence="1 2">DSM 4180</strain>
    </source>
</reference>
<dbReference type="STRING" id="195064.SAMN05421721_10931"/>
<protein>
    <submittedName>
        <fullName evidence="1">Uncharacterized protein</fullName>
    </submittedName>
</protein>
<keyword evidence="2" id="KW-1185">Reference proteome</keyword>
<dbReference type="EMBL" id="FOUO01000009">
    <property type="protein sequence ID" value="SFM54595.1"/>
    <property type="molecule type" value="Genomic_DNA"/>
</dbReference>
<gene>
    <name evidence="1" type="ORF">SAMN05421721_10931</name>
</gene>
<dbReference type="RefSeq" id="WP_090485582.1">
    <property type="nucleotide sequence ID" value="NZ_FOUO01000009.1"/>
</dbReference>
<evidence type="ECO:0000313" key="1">
    <source>
        <dbReference type="EMBL" id="SFM54595.1"/>
    </source>
</evidence>